<dbReference type="Proteomes" id="UP000546162">
    <property type="component" value="Unassembled WGS sequence"/>
</dbReference>
<organism evidence="2 3">
    <name type="scientific">Actinoplanes octamycinicus</name>
    <dbReference type="NCBI Taxonomy" id="135948"/>
    <lineage>
        <taxon>Bacteria</taxon>
        <taxon>Bacillati</taxon>
        <taxon>Actinomycetota</taxon>
        <taxon>Actinomycetes</taxon>
        <taxon>Micromonosporales</taxon>
        <taxon>Micromonosporaceae</taxon>
        <taxon>Actinoplanes</taxon>
    </lineage>
</organism>
<feature type="transmembrane region" description="Helical" evidence="1">
    <location>
        <begin position="156"/>
        <end position="173"/>
    </location>
</feature>
<feature type="transmembrane region" description="Helical" evidence="1">
    <location>
        <begin position="95"/>
        <end position="118"/>
    </location>
</feature>
<reference evidence="2 3" key="1">
    <citation type="submission" date="2020-08" db="EMBL/GenBank/DDBJ databases">
        <title>Sequencing the genomes of 1000 actinobacteria strains.</title>
        <authorList>
            <person name="Klenk H.-P."/>
        </authorList>
    </citation>
    <scope>NUCLEOTIDE SEQUENCE [LARGE SCALE GENOMIC DNA]</scope>
    <source>
        <strain evidence="2 3">DSM 45809</strain>
    </source>
</reference>
<evidence type="ECO:0000313" key="3">
    <source>
        <dbReference type="Proteomes" id="UP000546162"/>
    </source>
</evidence>
<comment type="caution">
    <text evidence="2">The sequence shown here is derived from an EMBL/GenBank/DDBJ whole genome shotgun (WGS) entry which is preliminary data.</text>
</comment>
<feature type="transmembrane region" description="Helical" evidence="1">
    <location>
        <begin position="41"/>
        <end position="59"/>
    </location>
</feature>
<keyword evidence="1" id="KW-0472">Membrane</keyword>
<proteinExistence type="predicted"/>
<feature type="transmembrane region" description="Helical" evidence="1">
    <location>
        <begin position="71"/>
        <end position="89"/>
    </location>
</feature>
<sequence>MLAKARERKRVPARWRGLTVCVCGYLLGLGGLYYLTVADIAEAYTVLGAALVTVGGAEFGHGIDQEGRRTAFRLLLTLLSLLAIGLAIGRWHDDFAAGALTVILAAGAVLVAHLGHPLLAHLLDARQHEWIGWGAVILAIVAGLAGVWLWRGRADVAAAIAAALVTAGGTLIGHARGRTGQRTAAGRTYPGGA</sequence>
<keyword evidence="1" id="KW-1133">Transmembrane helix</keyword>
<accession>A0A7W7MA82</accession>
<name>A0A7W7MA82_9ACTN</name>
<feature type="transmembrane region" description="Helical" evidence="1">
    <location>
        <begin position="130"/>
        <end position="150"/>
    </location>
</feature>
<feature type="transmembrane region" description="Helical" evidence="1">
    <location>
        <begin position="15"/>
        <end position="35"/>
    </location>
</feature>
<evidence type="ECO:0000313" key="2">
    <source>
        <dbReference type="EMBL" id="MBB4742712.1"/>
    </source>
</evidence>
<dbReference type="AlphaFoldDB" id="A0A7W7MA82"/>
<dbReference type="EMBL" id="JACHNB010000001">
    <property type="protein sequence ID" value="MBB4742712.1"/>
    <property type="molecule type" value="Genomic_DNA"/>
</dbReference>
<keyword evidence="1" id="KW-0812">Transmembrane</keyword>
<evidence type="ECO:0000256" key="1">
    <source>
        <dbReference type="SAM" id="Phobius"/>
    </source>
</evidence>
<keyword evidence="3" id="KW-1185">Reference proteome</keyword>
<gene>
    <name evidence="2" type="ORF">BJY16_006171</name>
</gene>
<dbReference type="RefSeq" id="WP_185043042.1">
    <property type="nucleotide sequence ID" value="NZ_BAABFG010000005.1"/>
</dbReference>
<protein>
    <submittedName>
        <fullName evidence="2">Uncharacterized protein</fullName>
    </submittedName>
</protein>